<evidence type="ECO:0000256" key="5">
    <source>
        <dbReference type="PROSITE-ProRule" id="PRU01240"/>
    </source>
</evidence>
<keyword evidence="4 5" id="KW-0720">Serine protease</keyword>
<evidence type="ECO:0000256" key="4">
    <source>
        <dbReference type="ARBA" id="ARBA00022825"/>
    </source>
</evidence>
<dbReference type="CDD" id="cd00306">
    <property type="entry name" value="Peptidases_S8_S53"/>
    <property type="match status" value="1"/>
</dbReference>
<comment type="similarity">
    <text evidence="1 5">Belongs to the peptidase S8 family.</text>
</comment>
<dbReference type="InterPro" id="IPR015500">
    <property type="entry name" value="Peptidase_S8_subtilisin-rel"/>
</dbReference>
<dbReference type="PANTHER" id="PTHR43806">
    <property type="entry name" value="PEPTIDASE S8"/>
    <property type="match status" value="1"/>
</dbReference>
<organism evidence="7 8">
    <name type="scientific">Dyadobacter beijingensis</name>
    <dbReference type="NCBI Taxonomy" id="365489"/>
    <lineage>
        <taxon>Bacteria</taxon>
        <taxon>Pseudomonadati</taxon>
        <taxon>Bacteroidota</taxon>
        <taxon>Cytophagia</taxon>
        <taxon>Cytophagales</taxon>
        <taxon>Spirosomataceae</taxon>
        <taxon>Dyadobacter</taxon>
    </lineage>
</organism>
<evidence type="ECO:0000259" key="6">
    <source>
        <dbReference type="Pfam" id="PF00082"/>
    </source>
</evidence>
<feature type="domain" description="Peptidase S8/S53" evidence="6">
    <location>
        <begin position="99"/>
        <end position="314"/>
    </location>
</feature>
<evidence type="ECO:0000256" key="2">
    <source>
        <dbReference type="ARBA" id="ARBA00022670"/>
    </source>
</evidence>
<accession>A0ABQ2HK70</accession>
<name>A0ABQ2HK70_9BACT</name>
<dbReference type="InterPro" id="IPR036852">
    <property type="entry name" value="Peptidase_S8/S53_dom_sf"/>
</dbReference>
<reference evidence="8" key="1">
    <citation type="journal article" date="2019" name="Int. J. Syst. Evol. Microbiol.">
        <title>The Global Catalogue of Microorganisms (GCM) 10K type strain sequencing project: providing services to taxonomists for standard genome sequencing and annotation.</title>
        <authorList>
            <consortium name="The Broad Institute Genomics Platform"/>
            <consortium name="The Broad Institute Genome Sequencing Center for Infectious Disease"/>
            <person name="Wu L."/>
            <person name="Ma J."/>
        </authorList>
    </citation>
    <scope>NUCLEOTIDE SEQUENCE [LARGE SCALE GENOMIC DNA]</scope>
    <source>
        <strain evidence="8">CGMCC 1.6375</strain>
    </source>
</reference>
<dbReference type="PROSITE" id="PS51892">
    <property type="entry name" value="SUBTILASE"/>
    <property type="match status" value="1"/>
</dbReference>
<comment type="caution">
    <text evidence="7">The sequence shown here is derived from an EMBL/GenBank/DDBJ whole genome shotgun (WGS) entry which is preliminary data.</text>
</comment>
<dbReference type="Proteomes" id="UP000632339">
    <property type="component" value="Unassembled WGS sequence"/>
</dbReference>
<dbReference type="Gene3D" id="3.40.50.200">
    <property type="entry name" value="Peptidase S8/S53 domain"/>
    <property type="match status" value="1"/>
</dbReference>
<dbReference type="RefSeq" id="WP_019945517.1">
    <property type="nucleotide sequence ID" value="NZ_BMLI01000001.1"/>
</dbReference>
<feature type="active site" description="Charge relay system" evidence="5">
    <location>
        <position position="297"/>
    </location>
</feature>
<dbReference type="PRINTS" id="PR00723">
    <property type="entry name" value="SUBTILISIN"/>
</dbReference>
<dbReference type="SUPFAM" id="SSF52743">
    <property type="entry name" value="Subtilisin-like"/>
    <property type="match status" value="1"/>
</dbReference>
<dbReference type="PANTHER" id="PTHR43806:SF11">
    <property type="entry name" value="CEREVISIN-RELATED"/>
    <property type="match status" value="1"/>
</dbReference>
<dbReference type="InterPro" id="IPR000209">
    <property type="entry name" value="Peptidase_S8/S53_dom"/>
</dbReference>
<protein>
    <recommendedName>
        <fullName evidence="6">Peptidase S8/S53 domain-containing protein</fullName>
    </recommendedName>
</protein>
<keyword evidence="8" id="KW-1185">Reference proteome</keyword>
<evidence type="ECO:0000313" key="7">
    <source>
        <dbReference type="EMBL" id="GGM82711.1"/>
    </source>
</evidence>
<dbReference type="EMBL" id="BMLI01000001">
    <property type="protein sequence ID" value="GGM82711.1"/>
    <property type="molecule type" value="Genomic_DNA"/>
</dbReference>
<gene>
    <name evidence="7" type="ORF">GCM10010967_12960</name>
</gene>
<keyword evidence="3 5" id="KW-0378">Hydrolase</keyword>
<keyword evidence="2 5" id="KW-0645">Protease</keyword>
<evidence type="ECO:0000313" key="8">
    <source>
        <dbReference type="Proteomes" id="UP000632339"/>
    </source>
</evidence>
<sequence>MILTANDFVNVRLGRPSVNAENPAFLSPGKTVKARARVIGDTVNHNSKWILTEENEFLSEEGFVKSRELSNMPISVANTSNSPLFNALKIPELWKISMGEDVKIGIIDNGVHIPSLGNIVKHMNDHPPLSDVGHGTTMACIIGSLDEANGKVGVAPKVSGIYSYFLNIQEGICKITANDLLVALDALNQQGVKVINMSFACSEPTFMPTEPDAKKLQQKINELVKNGCLLIASCGNERVRTRDVFPASYENVISVTGYISSGNELNRQSNYWPGTSVALPVSNYYSDFQTKNSNGTSSASAILSGFLACIYNHIGSEKHKIIMSAISRLDGLTDKRLKINIPRFNTDSFLHNLNTLI</sequence>
<feature type="active site" description="Charge relay system" evidence="5">
    <location>
        <position position="108"/>
    </location>
</feature>
<dbReference type="InterPro" id="IPR050131">
    <property type="entry name" value="Peptidase_S8_subtilisin-like"/>
</dbReference>
<evidence type="ECO:0000256" key="3">
    <source>
        <dbReference type="ARBA" id="ARBA00022801"/>
    </source>
</evidence>
<dbReference type="Pfam" id="PF00082">
    <property type="entry name" value="Peptidase_S8"/>
    <property type="match status" value="1"/>
</dbReference>
<feature type="active site" description="Charge relay system" evidence="5">
    <location>
        <position position="134"/>
    </location>
</feature>
<proteinExistence type="inferred from homology"/>
<evidence type="ECO:0000256" key="1">
    <source>
        <dbReference type="ARBA" id="ARBA00011073"/>
    </source>
</evidence>